<sequence>MSEERRCDPTDGVAYTFAELASFYKGTYTKGAIKEYWEQSCIPMKTKTAASKANAKVKAKAKAKAKFRVKAQDADGKDPGAAGLCVAGEALIDFLPATLAEGGSAYRGVPGGSPFNCCIAAQRLGIPVSFLGVLSTDLFGEELYGHLAREGVDMEFVARAGKPSTLAFVSRSKGEGEKYAFFKENSADRSLDKRFVTKALSSRRFLGVHMSLGAVTLEHGPCAQSFRKLFQLAGTQRALRSFDPNIRSNIIKEAPAKYSERIEAFLRMVDLAKTSEEDMEFLYGKGTDVTVQAAKWLKIGPKLVVITRGAKGAEAFFQREDAAGAVPSSVTVPPPGERPSTIDAEGKSAPVVDTVGAGDTFMGGLIAGCLGVEAPGTALLPQLVERKPWDEEAAERLHAVLARAGLCAAITCSRAGADPPTAAEVAAAAERLGK</sequence>
<protein>
    <recommendedName>
        <fullName evidence="6">Carbohydrate kinase PfkB domain-containing protein</fullName>
    </recommendedName>
</protein>
<dbReference type="InterPro" id="IPR050306">
    <property type="entry name" value="PfkB_Carbo_kinase"/>
</dbReference>
<dbReference type="EMBL" id="HBEG01005403">
    <property type="protein sequence ID" value="CAD8347481.1"/>
    <property type="molecule type" value="Transcribed_RNA"/>
</dbReference>
<proteinExistence type="inferred from homology"/>
<organism evidence="7">
    <name type="scientific">Pyrodinium bahamense</name>
    <dbReference type="NCBI Taxonomy" id="73915"/>
    <lineage>
        <taxon>Eukaryota</taxon>
        <taxon>Sar</taxon>
        <taxon>Alveolata</taxon>
        <taxon>Dinophyceae</taxon>
        <taxon>Gonyaulacales</taxon>
        <taxon>Pyrocystaceae</taxon>
        <taxon>Pyrodinium</taxon>
    </lineage>
</organism>
<evidence type="ECO:0000259" key="6">
    <source>
        <dbReference type="Pfam" id="PF00294"/>
    </source>
</evidence>
<feature type="domain" description="Carbohydrate kinase PfkB" evidence="6">
    <location>
        <begin position="84"/>
        <end position="419"/>
    </location>
</feature>
<comment type="similarity">
    <text evidence="1">Belongs to the carbohydrate kinase PfkB family.</text>
</comment>
<keyword evidence="5" id="KW-0067">ATP-binding</keyword>
<accession>A0A7R9ZY94</accession>
<evidence type="ECO:0000313" key="7">
    <source>
        <dbReference type="EMBL" id="CAD8347481.1"/>
    </source>
</evidence>
<dbReference type="AlphaFoldDB" id="A0A7R9ZY94"/>
<dbReference type="GO" id="GO:0016301">
    <property type="term" value="F:kinase activity"/>
    <property type="evidence" value="ECO:0007669"/>
    <property type="project" value="UniProtKB-KW"/>
</dbReference>
<dbReference type="InterPro" id="IPR011611">
    <property type="entry name" value="PfkB_dom"/>
</dbReference>
<name>A0A7R9ZY94_9DINO</name>
<evidence type="ECO:0000256" key="1">
    <source>
        <dbReference type="ARBA" id="ARBA00010688"/>
    </source>
</evidence>
<keyword evidence="4" id="KW-0418">Kinase</keyword>
<dbReference type="PANTHER" id="PTHR43085">
    <property type="entry name" value="HEXOKINASE FAMILY MEMBER"/>
    <property type="match status" value="1"/>
</dbReference>
<dbReference type="PROSITE" id="PS00584">
    <property type="entry name" value="PFKB_KINASES_2"/>
    <property type="match status" value="1"/>
</dbReference>
<dbReference type="SUPFAM" id="SSF53613">
    <property type="entry name" value="Ribokinase-like"/>
    <property type="match status" value="1"/>
</dbReference>
<dbReference type="Pfam" id="PF00294">
    <property type="entry name" value="PfkB"/>
    <property type="match status" value="1"/>
</dbReference>
<reference evidence="7" key="1">
    <citation type="submission" date="2021-01" db="EMBL/GenBank/DDBJ databases">
        <authorList>
            <person name="Corre E."/>
            <person name="Pelletier E."/>
            <person name="Niang G."/>
            <person name="Scheremetjew M."/>
            <person name="Finn R."/>
            <person name="Kale V."/>
            <person name="Holt S."/>
            <person name="Cochrane G."/>
            <person name="Meng A."/>
            <person name="Brown T."/>
            <person name="Cohen L."/>
        </authorList>
    </citation>
    <scope>NUCLEOTIDE SEQUENCE</scope>
    <source>
        <strain evidence="7">Pbaha01</strain>
    </source>
</reference>
<dbReference type="PANTHER" id="PTHR43085:SF1">
    <property type="entry name" value="PSEUDOURIDINE KINASE-RELATED"/>
    <property type="match status" value="1"/>
</dbReference>
<keyword evidence="2" id="KW-0808">Transferase</keyword>
<dbReference type="InterPro" id="IPR029056">
    <property type="entry name" value="Ribokinase-like"/>
</dbReference>
<evidence type="ECO:0000256" key="4">
    <source>
        <dbReference type="ARBA" id="ARBA00022777"/>
    </source>
</evidence>
<gene>
    <name evidence="7" type="ORF">PBAH0796_LOCUS3220</name>
</gene>
<dbReference type="GO" id="GO:0005524">
    <property type="term" value="F:ATP binding"/>
    <property type="evidence" value="ECO:0007669"/>
    <property type="project" value="UniProtKB-KW"/>
</dbReference>
<evidence type="ECO:0000256" key="3">
    <source>
        <dbReference type="ARBA" id="ARBA00022741"/>
    </source>
</evidence>
<dbReference type="InterPro" id="IPR002173">
    <property type="entry name" value="Carboh/pur_kinase_PfkB_CS"/>
</dbReference>
<evidence type="ECO:0000256" key="2">
    <source>
        <dbReference type="ARBA" id="ARBA00022679"/>
    </source>
</evidence>
<evidence type="ECO:0000256" key="5">
    <source>
        <dbReference type="ARBA" id="ARBA00022840"/>
    </source>
</evidence>
<dbReference type="CDD" id="cd01167">
    <property type="entry name" value="bac_FRK"/>
    <property type="match status" value="1"/>
</dbReference>
<dbReference type="Gene3D" id="3.40.1190.20">
    <property type="match status" value="1"/>
</dbReference>
<keyword evidence="3" id="KW-0547">Nucleotide-binding</keyword>